<protein>
    <recommendedName>
        <fullName evidence="1">YoaR-like putative peptidoglycan binding domain-containing protein</fullName>
    </recommendedName>
</protein>
<sequence>MMPRRIIMKALVFGGIVTSAFVLGQYYYLSQLLKPPPRVEIPDISNKLLRAVSHDITLKLEDRAVIVKSGTLKSWVESYKRSYTGRKELRISTAKVSDHVSALSLSFDKDPVNAKFKLEEGRAVEFVPASEGKFVDIETSVGLVLAGLLKGDKEIALTVKYKEPAVTLEKINSLGIVTRLSRGESNFAGSSPARVQNIRVASAKYNGLILKPGEELSFNKMLGPVDGTTGYAAEKVIKGHQLVYEYGGGVCQVSTTIFRAAILAGFPILERKPHSFPVKYYNPQGFDATVYPGSSDLKFINNTQGHILVQTSMIGTNLIFEIYGSDDSRKVTIDGPYQYDENPDGSMKAYFTRTISYDGIEPKIDKFYSRYNSPALYPLARNPLE</sequence>
<accession>A0A1F8F662</accession>
<evidence type="ECO:0000313" key="2">
    <source>
        <dbReference type="EMBL" id="OGN08040.1"/>
    </source>
</evidence>
<dbReference type="EMBL" id="MGJL01000012">
    <property type="protein sequence ID" value="OGN08040.1"/>
    <property type="molecule type" value="Genomic_DNA"/>
</dbReference>
<dbReference type="AlphaFoldDB" id="A0A1F8F662"/>
<feature type="domain" description="YoaR-like putative peptidoglycan binding" evidence="1">
    <location>
        <begin position="74"/>
        <end position="154"/>
    </location>
</feature>
<dbReference type="PANTHER" id="PTHR35788">
    <property type="entry name" value="EXPORTED PROTEIN-RELATED"/>
    <property type="match status" value="1"/>
</dbReference>
<evidence type="ECO:0000313" key="3">
    <source>
        <dbReference type="Proteomes" id="UP000178023"/>
    </source>
</evidence>
<organism evidence="2 3">
    <name type="scientific">Candidatus Yanofskybacteria bacterium RIFCSPHIGHO2_01_FULL_45_42</name>
    <dbReference type="NCBI Taxonomy" id="1802671"/>
    <lineage>
        <taxon>Bacteria</taxon>
        <taxon>Candidatus Yanofskyibacteriota</taxon>
    </lineage>
</organism>
<dbReference type="Pfam" id="PF12229">
    <property type="entry name" value="PG_binding_4"/>
    <property type="match status" value="1"/>
</dbReference>
<evidence type="ECO:0000259" key="1">
    <source>
        <dbReference type="Pfam" id="PF12229"/>
    </source>
</evidence>
<dbReference type="InterPro" id="IPR052913">
    <property type="entry name" value="Glycopeptide_resist_protein"/>
</dbReference>
<reference evidence="2 3" key="1">
    <citation type="journal article" date="2016" name="Nat. Commun.">
        <title>Thousands of microbial genomes shed light on interconnected biogeochemical processes in an aquifer system.</title>
        <authorList>
            <person name="Anantharaman K."/>
            <person name="Brown C.T."/>
            <person name="Hug L.A."/>
            <person name="Sharon I."/>
            <person name="Castelle C.J."/>
            <person name="Probst A.J."/>
            <person name="Thomas B.C."/>
            <person name="Singh A."/>
            <person name="Wilkins M.J."/>
            <person name="Karaoz U."/>
            <person name="Brodie E.L."/>
            <person name="Williams K.H."/>
            <person name="Hubbard S.S."/>
            <person name="Banfield J.F."/>
        </authorList>
    </citation>
    <scope>NUCLEOTIDE SEQUENCE [LARGE SCALE GENOMIC DNA]</scope>
</reference>
<dbReference type="Pfam" id="PF04294">
    <property type="entry name" value="VanW"/>
    <property type="match status" value="1"/>
</dbReference>
<gene>
    <name evidence="2" type="ORF">A2750_01040</name>
</gene>
<dbReference type="InterPro" id="IPR007391">
    <property type="entry name" value="Vancomycin_resist_VanW"/>
</dbReference>
<comment type="caution">
    <text evidence="2">The sequence shown here is derived from an EMBL/GenBank/DDBJ whole genome shotgun (WGS) entry which is preliminary data.</text>
</comment>
<proteinExistence type="predicted"/>
<dbReference type="Proteomes" id="UP000178023">
    <property type="component" value="Unassembled WGS sequence"/>
</dbReference>
<name>A0A1F8F662_9BACT</name>
<dbReference type="InterPro" id="IPR022029">
    <property type="entry name" value="YoaR-like_PG-bd"/>
</dbReference>
<dbReference type="PANTHER" id="PTHR35788:SF1">
    <property type="entry name" value="EXPORTED PROTEIN"/>
    <property type="match status" value="1"/>
</dbReference>